<keyword evidence="4" id="KW-0520">NAD</keyword>
<evidence type="ECO:0000313" key="7">
    <source>
        <dbReference type="Proteomes" id="UP000293268"/>
    </source>
</evidence>
<dbReference type="InterPro" id="IPR036526">
    <property type="entry name" value="C-N_Hydrolase_sf"/>
</dbReference>
<keyword evidence="4" id="KW-0547">Nucleotide-binding</keyword>
<dbReference type="AlphaFoldDB" id="A0A4Q5B7J0"/>
<comment type="pathway">
    <text evidence="1 4">Cofactor biosynthesis; NAD(+) biosynthesis; NAD(+) from deamido-NAD(+) (L-Gln route): step 1/1.</text>
</comment>
<gene>
    <name evidence="6" type="ORF">PG2072B_1665</name>
</gene>
<evidence type="ECO:0000256" key="1">
    <source>
        <dbReference type="ARBA" id="ARBA00005188"/>
    </source>
</evidence>
<evidence type="ECO:0000256" key="3">
    <source>
        <dbReference type="ARBA" id="ARBA00022598"/>
    </source>
</evidence>
<dbReference type="GO" id="GO:0005737">
    <property type="term" value="C:cytoplasm"/>
    <property type="evidence" value="ECO:0007669"/>
    <property type="project" value="InterPro"/>
</dbReference>
<dbReference type="SUPFAM" id="SSF56317">
    <property type="entry name" value="Carbon-nitrogen hydrolase"/>
    <property type="match status" value="1"/>
</dbReference>
<dbReference type="Gene3D" id="3.60.110.10">
    <property type="entry name" value="Carbon-nitrogen hydrolase"/>
    <property type="match status" value="1"/>
</dbReference>
<dbReference type="GO" id="GO:0004359">
    <property type="term" value="F:glutaminase activity"/>
    <property type="evidence" value="ECO:0007669"/>
    <property type="project" value="InterPro"/>
</dbReference>
<sequence>MRAPPLQPIFGSGPFQGRGIIPATPASSFGLPNNGFVPVATISPASTVADPAHNAELCYEGLQRAATLGAKVVAFPEVVLTSYIADDLLYHGILLESAERELGRLVERTADLDVLFSVGVPLCINGKIYNTVAVCHRGRILGVVPKTFIPTYGVDFEGRWFHSGPAEVTDITVAGQDHVPFGSHQVFRCRQLPQLCVGYEICEDIWSPEPPSIRLALAGATVICNGSASNASLEKDLYRRGLISGQSARLLCCYAYCSSGQGDSTSDVTVEGQEIIAENGSVLAQAQPFGEGFAIADVDVESLWGARRGMSSFTVAASPEAAGYHETVFDMDFPEHPLLRPVSAQPFVPEDARVRDDCCDLALTMQAHGMLAFLHNRGASAITVLAEDTAVANAALAVLAAARAADLAGIDRSAVRVQFPGERPGEHAKTLLGSLAEALGCTVSDAGQPPVANPAEALVNPVDMTELALGVSGFPLDLSMQYAVNSQLVRSFVPLILARAAQTAEDGQLRAALDPIIAHSDSLHVPEHDHYAARGFADIAPTEVEDFFIDGFLRAQYRPSKSFRLAQRAFGTKCSDHELLTWMRTFYGRFFATQFMRHDLPDGPRIGSTGLDLRDGFMMPTYAQGALWLDEVDALLARIGNMEH</sequence>
<dbReference type="EMBL" id="SBKU01000017">
    <property type="protein sequence ID" value="RYQ65630.1"/>
    <property type="molecule type" value="Genomic_DNA"/>
</dbReference>
<dbReference type="CDD" id="cd07570">
    <property type="entry name" value="GAT_Gln-NAD-synth"/>
    <property type="match status" value="1"/>
</dbReference>
<feature type="domain" description="CN hydrolase" evidence="5">
    <location>
        <begin position="37"/>
        <end position="300"/>
    </location>
</feature>
<comment type="similarity">
    <text evidence="2 4">In the C-terminal section; belongs to the NAD synthetase family.</text>
</comment>
<dbReference type="UniPathway" id="UPA00253">
    <property type="reaction ID" value="UER00334"/>
</dbReference>
<organism evidence="6 7">
    <name type="scientific">Bifidobacterium pseudolongum subsp. globosum</name>
    <dbReference type="NCBI Taxonomy" id="1690"/>
    <lineage>
        <taxon>Bacteria</taxon>
        <taxon>Bacillati</taxon>
        <taxon>Actinomycetota</taxon>
        <taxon>Actinomycetes</taxon>
        <taxon>Bifidobacteriales</taxon>
        <taxon>Bifidobacteriaceae</taxon>
        <taxon>Bifidobacterium</taxon>
    </lineage>
</organism>
<name>A0A4Q5B7J0_9BIFI</name>
<keyword evidence="4" id="KW-0067">ATP-binding</keyword>
<comment type="caution">
    <text evidence="6">The sequence shown here is derived from an EMBL/GenBank/DDBJ whole genome shotgun (WGS) entry which is preliminary data.</text>
</comment>
<dbReference type="PANTHER" id="PTHR23090">
    <property type="entry name" value="NH 3 /GLUTAMINE-DEPENDENT NAD + SYNTHETASE"/>
    <property type="match status" value="1"/>
</dbReference>
<dbReference type="PANTHER" id="PTHR23090:SF9">
    <property type="entry name" value="GLUTAMINE-DEPENDENT NAD(+) SYNTHETASE"/>
    <property type="match status" value="1"/>
</dbReference>
<dbReference type="PROSITE" id="PS50263">
    <property type="entry name" value="CN_HYDROLASE"/>
    <property type="match status" value="1"/>
</dbReference>
<dbReference type="InterPro" id="IPR041856">
    <property type="entry name" value="NAD+_synth_C"/>
</dbReference>
<keyword evidence="3 4" id="KW-0436">Ligase</keyword>
<dbReference type="EC" id="6.3.5.1" evidence="4"/>
<evidence type="ECO:0000256" key="4">
    <source>
        <dbReference type="PIRNR" id="PIRNR006630"/>
    </source>
</evidence>
<dbReference type="InterPro" id="IPR003694">
    <property type="entry name" value="NAD_synthase"/>
</dbReference>
<dbReference type="GO" id="GO:0005524">
    <property type="term" value="F:ATP binding"/>
    <property type="evidence" value="ECO:0007669"/>
    <property type="project" value="UniProtKB-UniRule"/>
</dbReference>
<evidence type="ECO:0000256" key="2">
    <source>
        <dbReference type="ARBA" id="ARBA00007145"/>
    </source>
</evidence>
<evidence type="ECO:0000259" key="5">
    <source>
        <dbReference type="PROSITE" id="PS50263"/>
    </source>
</evidence>
<dbReference type="InterPro" id="IPR014445">
    <property type="entry name" value="Gln-dep_NAD_synthase"/>
</dbReference>
<proteinExistence type="inferred from homology"/>
<protein>
    <recommendedName>
        <fullName evidence="4">Glutamine-dependent NAD(+) synthetase</fullName>
        <ecNumber evidence="4">6.3.5.1</ecNumber>
    </recommendedName>
    <alternativeName>
        <fullName evidence="4">NAD(+) synthase [glutamine-hydrolyzing]</fullName>
    </alternativeName>
</protein>
<comment type="catalytic activity">
    <reaction evidence="4">
        <text>deamido-NAD(+) + L-glutamine + ATP + H2O = L-glutamate + AMP + diphosphate + NAD(+) + H(+)</text>
        <dbReference type="Rhea" id="RHEA:24384"/>
        <dbReference type="ChEBI" id="CHEBI:15377"/>
        <dbReference type="ChEBI" id="CHEBI:15378"/>
        <dbReference type="ChEBI" id="CHEBI:29985"/>
        <dbReference type="ChEBI" id="CHEBI:30616"/>
        <dbReference type="ChEBI" id="CHEBI:33019"/>
        <dbReference type="ChEBI" id="CHEBI:57540"/>
        <dbReference type="ChEBI" id="CHEBI:58359"/>
        <dbReference type="ChEBI" id="CHEBI:58437"/>
        <dbReference type="ChEBI" id="CHEBI:456215"/>
        <dbReference type="EC" id="6.3.5.1"/>
    </reaction>
</comment>
<dbReference type="InterPro" id="IPR003010">
    <property type="entry name" value="C-N_Hydrolase"/>
</dbReference>
<dbReference type="PIRSF" id="PIRSF006630">
    <property type="entry name" value="NADS_GAT"/>
    <property type="match status" value="1"/>
</dbReference>
<evidence type="ECO:0000313" key="6">
    <source>
        <dbReference type="EMBL" id="RYQ65630.1"/>
    </source>
</evidence>
<dbReference type="GO" id="GO:0009435">
    <property type="term" value="P:NAD+ biosynthetic process"/>
    <property type="evidence" value="ECO:0007669"/>
    <property type="project" value="UniProtKB-UniRule"/>
</dbReference>
<dbReference type="Proteomes" id="UP000293268">
    <property type="component" value="Unassembled WGS sequence"/>
</dbReference>
<dbReference type="Gene3D" id="1.10.10.1140">
    <property type="entry name" value="Glutamine-dependent NAD+ synthetase, C-terminal domain"/>
    <property type="match status" value="1"/>
</dbReference>
<reference evidence="6 7" key="1">
    <citation type="submission" date="2019-01" db="EMBL/GenBank/DDBJ databases">
        <title>Unveiling genomic diversity among members of the Bifidobacterium pseudolongum species, a widely distributed gut commensal of the animal kingdom.</title>
        <authorList>
            <person name="Lugli G.A."/>
            <person name="Duranti S."/>
            <person name="Albert K."/>
            <person name="Mancabelli L."/>
            <person name="Napoli S."/>
            <person name="Viappiani A."/>
            <person name="Anzalone R."/>
            <person name="Longhi G."/>
            <person name="Milani C."/>
            <person name="Turroni F."/>
            <person name="Alessandri G."/>
            <person name="Sela D.A."/>
            <person name="Van Sinderen D."/>
            <person name="Ventura M."/>
        </authorList>
    </citation>
    <scope>NUCLEOTIDE SEQUENCE [LARGE SCALE GENOMIC DNA]</scope>
    <source>
        <strain evidence="6 7">2072B</strain>
    </source>
</reference>
<accession>A0A4Q5B7J0</accession>
<dbReference type="Pfam" id="PF00795">
    <property type="entry name" value="CN_hydrolase"/>
    <property type="match status" value="1"/>
</dbReference>
<dbReference type="GO" id="GO:0003952">
    <property type="term" value="F:NAD+ synthase (glutamine-hydrolyzing) activity"/>
    <property type="evidence" value="ECO:0007669"/>
    <property type="project" value="UniProtKB-UniRule"/>
</dbReference>